<sequence length="82" mass="8951">MGNAEVRAFPLHRQRKLVSGIARVLGSKQGEEATLFWRETAKSLLQRLIANGVQQAAAEDEVRALLHVVLSELETDAATARG</sequence>
<gene>
    <name evidence="1" type="ORF">V1479_11180</name>
</gene>
<evidence type="ECO:0000313" key="1">
    <source>
        <dbReference type="EMBL" id="MEX4007869.1"/>
    </source>
</evidence>
<keyword evidence="2" id="KW-1185">Reference proteome</keyword>
<evidence type="ECO:0000313" key="2">
    <source>
        <dbReference type="Proteomes" id="UP001559025"/>
    </source>
</evidence>
<dbReference type="RefSeq" id="WP_368802955.1">
    <property type="nucleotide sequence ID" value="NZ_JAZHFV010000003.1"/>
</dbReference>
<dbReference type="InterPro" id="IPR045720">
    <property type="entry name" value="DUF6074"/>
</dbReference>
<accession>A0ABV3WTB9</accession>
<organism evidence="1 2">
    <name type="scientific">Neoaquamicrobium sediminum</name>
    <dbReference type="NCBI Taxonomy" id="1849104"/>
    <lineage>
        <taxon>Bacteria</taxon>
        <taxon>Pseudomonadati</taxon>
        <taxon>Pseudomonadota</taxon>
        <taxon>Alphaproteobacteria</taxon>
        <taxon>Hyphomicrobiales</taxon>
        <taxon>Phyllobacteriaceae</taxon>
        <taxon>Neoaquamicrobium</taxon>
    </lineage>
</organism>
<proteinExistence type="predicted"/>
<name>A0ABV3WTB9_9HYPH</name>
<protein>
    <submittedName>
        <fullName evidence="1">DUF6074 family protein</fullName>
    </submittedName>
</protein>
<dbReference type="Proteomes" id="UP001559025">
    <property type="component" value="Unassembled WGS sequence"/>
</dbReference>
<dbReference type="EMBL" id="JAZHFV010000003">
    <property type="protein sequence ID" value="MEX4007869.1"/>
    <property type="molecule type" value="Genomic_DNA"/>
</dbReference>
<reference evidence="1 2" key="1">
    <citation type="submission" date="2024-01" db="EMBL/GenBank/DDBJ databases">
        <title>New evidence supports the origin of RcGTA from prophage.</title>
        <authorList>
            <person name="Xu Y."/>
            <person name="Liu B."/>
            <person name="Chen F."/>
        </authorList>
    </citation>
    <scope>NUCLEOTIDE SEQUENCE [LARGE SCALE GENOMIC DNA]</scope>
    <source>
        <strain evidence="1 2">CBW1107-2</strain>
    </source>
</reference>
<dbReference type="Pfam" id="PF19551">
    <property type="entry name" value="DUF6074"/>
    <property type="match status" value="1"/>
</dbReference>
<comment type="caution">
    <text evidence="1">The sequence shown here is derived from an EMBL/GenBank/DDBJ whole genome shotgun (WGS) entry which is preliminary data.</text>
</comment>